<sequence length="183" mass="21042">MALREQTQPTWTLFFFKVSFSIYMMVTVIVLINLLIAMMSDTYQNIQSQSDTEWKYGLSKLIRNMQKTTMAPSPLNLITSWITYLHANCKTRRETRKRLSVMNSFIGRRLPKAPFTQDNKLSSARNSLGVSLLQPSPMGSQLSFRTAPSINNVVDWDIARRKYKIRFGGEVEKPKIGPLITED</sequence>
<reference evidence="1" key="1">
    <citation type="submission" date="2023-04" db="EMBL/GenBank/DDBJ databases">
        <title>A chromosome-level genome assembly of the parasitoid wasp Eretmocerus hayati.</title>
        <authorList>
            <person name="Zhong Y."/>
            <person name="Liu S."/>
            <person name="Liu Y."/>
        </authorList>
    </citation>
    <scope>NUCLEOTIDE SEQUENCE</scope>
    <source>
        <strain evidence="1">ZJU_SS_LIU_2023</strain>
    </source>
</reference>
<proteinExistence type="predicted"/>
<evidence type="ECO:0000313" key="2">
    <source>
        <dbReference type="Proteomes" id="UP001239111"/>
    </source>
</evidence>
<dbReference type="Proteomes" id="UP001239111">
    <property type="component" value="Chromosome 3"/>
</dbReference>
<name>A0ACC2NCW5_9HYME</name>
<protein>
    <submittedName>
        <fullName evidence="1">Uncharacterized protein</fullName>
    </submittedName>
</protein>
<organism evidence="1 2">
    <name type="scientific">Eretmocerus hayati</name>
    <dbReference type="NCBI Taxonomy" id="131215"/>
    <lineage>
        <taxon>Eukaryota</taxon>
        <taxon>Metazoa</taxon>
        <taxon>Ecdysozoa</taxon>
        <taxon>Arthropoda</taxon>
        <taxon>Hexapoda</taxon>
        <taxon>Insecta</taxon>
        <taxon>Pterygota</taxon>
        <taxon>Neoptera</taxon>
        <taxon>Endopterygota</taxon>
        <taxon>Hymenoptera</taxon>
        <taxon>Apocrita</taxon>
        <taxon>Proctotrupomorpha</taxon>
        <taxon>Chalcidoidea</taxon>
        <taxon>Aphelinidae</taxon>
        <taxon>Aphelininae</taxon>
        <taxon>Eretmocerus</taxon>
    </lineage>
</organism>
<comment type="caution">
    <text evidence="1">The sequence shown here is derived from an EMBL/GenBank/DDBJ whole genome shotgun (WGS) entry which is preliminary data.</text>
</comment>
<evidence type="ECO:0000313" key="1">
    <source>
        <dbReference type="EMBL" id="KAJ8668972.1"/>
    </source>
</evidence>
<gene>
    <name evidence="1" type="ORF">QAD02_000231</name>
</gene>
<accession>A0ACC2NCW5</accession>
<keyword evidence="2" id="KW-1185">Reference proteome</keyword>
<dbReference type="EMBL" id="CM056743">
    <property type="protein sequence ID" value="KAJ8668972.1"/>
    <property type="molecule type" value="Genomic_DNA"/>
</dbReference>